<evidence type="ECO:0000313" key="2">
    <source>
        <dbReference type="Proteomes" id="UP001260959"/>
    </source>
</evidence>
<dbReference type="Pfam" id="PF09697">
    <property type="entry name" value="Porph_ging"/>
    <property type="match status" value="1"/>
</dbReference>
<dbReference type="NCBIfam" id="TIGR01200">
    <property type="entry name" value="GLPGLI"/>
    <property type="match status" value="1"/>
</dbReference>
<protein>
    <submittedName>
        <fullName evidence="1">GLPGLI family protein</fullName>
    </submittedName>
</protein>
<organism evidence="1 2">
    <name type="scientific">Chryseobacterium metallicongregator</name>
    <dbReference type="NCBI Taxonomy" id="3073042"/>
    <lineage>
        <taxon>Bacteria</taxon>
        <taxon>Pseudomonadati</taxon>
        <taxon>Bacteroidota</taxon>
        <taxon>Flavobacteriia</taxon>
        <taxon>Flavobacteriales</taxon>
        <taxon>Weeksellaceae</taxon>
        <taxon>Chryseobacterium group</taxon>
        <taxon>Chryseobacterium</taxon>
    </lineage>
</organism>
<dbReference type="InterPro" id="IPR005901">
    <property type="entry name" value="GLPGLI"/>
</dbReference>
<comment type="caution">
    <text evidence="1">The sequence shown here is derived from an EMBL/GenBank/DDBJ whole genome shotgun (WGS) entry which is preliminary data.</text>
</comment>
<proteinExistence type="predicted"/>
<dbReference type="EMBL" id="JAVIXS010000014">
    <property type="protein sequence ID" value="MDR4953543.1"/>
    <property type="molecule type" value="Genomic_DNA"/>
</dbReference>
<accession>A0ABU1E6T1</accession>
<name>A0ABU1E6T1_9FLAO</name>
<sequence length="274" mass="32177">MKNILFFLLIILNINAQNKRFIYDYQFVSDLTKHSEIKSETMYLDIGSKGSIYYSSSAYVNDSTMIADAKLGKMTMPAEGKINERVCKNYPDYKIFISTKFYLEKYKVLDERQQNWKIHKEKDKINGFNVQKASLDFAGRKWIAWFTTEIPIQDGPYKFHGLPGLILKIEDETKSHYFVLKGVRSLSKNTVYPNIDQSKKEIEINQKKYVKLFKEYRQDPVKDLKQLFNEGKMVSYTDRSGNIVTPSQIIKNLESERKRMLVKDNNIIEIDLLQ</sequence>
<dbReference type="RefSeq" id="WP_309522569.1">
    <property type="nucleotide sequence ID" value="NZ_JAVIXS010000014.1"/>
</dbReference>
<dbReference type="Proteomes" id="UP001260959">
    <property type="component" value="Unassembled WGS sequence"/>
</dbReference>
<gene>
    <name evidence="1" type="ORF">REB14_15300</name>
</gene>
<reference evidence="1 2" key="1">
    <citation type="submission" date="2023-08" db="EMBL/GenBank/DDBJ databases">
        <authorList>
            <person name="Maltman C."/>
        </authorList>
    </citation>
    <scope>NUCLEOTIDE SEQUENCE [LARGE SCALE GENOMIC DNA]</scope>
    <source>
        <strain evidence="1 2">ES2</strain>
    </source>
</reference>
<keyword evidence="2" id="KW-1185">Reference proteome</keyword>
<evidence type="ECO:0000313" key="1">
    <source>
        <dbReference type="EMBL" id="MDR4953543.1"/>
    </source>
</evidence>